<proteinExistence type="predicted"/>
<accession>A0A059GA43</accession>
<name>A0A059GA43_9PROT</name>
<evidence type="ECO:0000313" key="3">
    <source>
        <dbReference type="Proteomes" id="UP000024942"/>
    </source>
</evidence>
<keyword evidence="3" id="KW-1185">Reference proteome</keyword>
<dbReference type="PATRIC" id="fig|1280953.3.peg.1127"/>
<dbReference type="CDD" id="cd05271">
    <property type="entry name" value="NDUFA9_like_SDR_a"/>
    <property type="match status" value="1"/>
</dbReference>
<gene>
    <name evidence="2" type="ORF">HOC_05598</name>
</gene>
<dbReference type="InterPro" id="IPR051207">
    <property type="entry name" value="ComplexI_NDUFA9_subunit"/>
</dbReference>
<evidence type="ECO:0000313" key="2">
    <source>
        <dbReference type="EMBL" id="KDA03333.1"/>
    </source>
</evidence>
<comment type="caution">
    <text evidence="2">The sequence shown here is derived from an EMBL/GenBank/DDBJ whole genome shotgun (WGS) entry which is preliminary data.</text>
</comment>
<dbReference type="Pfam" id="PF01370">
    <property type="entry name" value="Epimerase"/>
    <property type="match status" value="1"/>
</dbReference>
<dbReference type="SUPFAM" id="SSF51735">
    <property type="entry name" value="NAD(P)-binding Rossmann-fold domains"/>
    <property type="match status" value="1"/>
</dbReference>
<dbReference type="eggNOG" id="COG0702">
    <property type="taxonomic scope" value="Bacteria"/>
</dbReference>
<dbReference type="PANTHER" id="PTHR12126">
    <property type="entry name" value="NADH-UBIQUINONE OXIDOREDUCTASE 39 KDA SUBUNIT-RELATED"/>
    <property type="match status" value="1"/>
</dbReference>
<dbReference type="InterPro" id="IPR036291">
    <property type="entry name" value="NAD(P)-bd_dom_sf"/>
</dbReference>
<sequence>MDMTGRLWSKATTAIPARPADEKRDMTKGLVTVFGGSGFIGRYAARTLVEKGYRVRVACRHMNTAQDVRLAGAPGWIDLCQANIRNRASIERALDGAVAVVNLVGILFEGGPQSFESAQRDGAALLAEVAAEKGIRTFVQVSAIGADVESKSDYARTKAEAEDAVREALPSATILRPSVVFGPEDGFLNKFAQMTRFSPALPAIGGGKTRVQPIYAGDVAEAIALAVDSEGAAGNTYELGGPRAYTFNEIYDIVLKLVDRRRFKISLPFFLARPLGYIAGAVWRYIPPFSWGMLGEPLITGDQVELLKTDNVVAEGALTAADLGLTHLESVESIAPTYLWRFRPYGEFSKPADA</sequence>
<dbReference type="STRING" id="1280953.HOC_05598"/>
<organism evidence="2 3">
    <name type="scientific">Hyphomonas oceanitis SCH89</name>
    <dbReference type="NCBI Taxonomy" id="1280953"/>
    <lineage>
        <taxon>Bacteria</taxon>
        <taxon>Pseudomonadati</taxon>
        <taxon>Pseudomonadota</taxon>
        <taxon>Alphaproteobacteria</taxon>
        <taxon>Hyphomonadales</taxon>
        <taxon>Hyphomonadaceae</taxon>
        <taxon>Hyphomonas</taxon>
    </lineage>
</organism>
<reference evidence="2 3" key="1">
    <citation type="journal article" date="2014" name="Antonie Van Leeuwenhoek">
        <title>Hyphomonas beringensis sp. nov. and Hyphomonas chukchiensis sp. nov., isolated from surface seawater of the Bering Sea and Chukchi Sea.</title>
        <authorList>
            <person name="Li C."/>
            <person name="Lai Q."/>
            <person name="Li G."/>
            <person name="Dong C."/>
            <person name="Wang J."/>
            <person name="Liao Y."/>
            <person name="Shao Z."/>
        </authorList>
    </citation>
    <scope>NUCLEOTIDE SEQUENCE [LARGE SCALE GENOMIC DNA]</scope>
    <source>
        <strain evidence="2 3">SCH89</strain>
    </source>
</reference>
<dbReference type="PANTHER" id="PTHR12126:SF11">
    <property type="entry name" value="NADH DEHYDROGENASE [UBIQUINONE] 1 ALPHA SUBCOMPLEX SUBUNIT 9, MITOCHONDRIAL"/>
    <property type="match status" value="1"/>
</dbReference>
<feature type="domain" description="NAD-dependent epimerase/dehydratase" evidence="1">
    <location>
        <begin position="31"/>
        <end position="240"/>
    </location>
</feature>
<dbReference type="Gene3D" id="3.40.50.720">
    <property type="entry name" value="NAD(P)-binding Rossmann-like Domain"/>
    <property type="match status" value="1"/>
</dbReference>
<protein>
    <submittedName>
        <fullName evidence="2">Putative NADH-quinone oxidoreductase</fullName>
    </submittedName>
</protein>
<evidence type="ECO:0000259" key="1">
    <source>
        <dbReference type="Pfam" id="PF01370"/>
    </source>
</evidence>
<dbReference type="EMBL" id="ARYL01000006">
    <property type="protein sequence ID" value="KDA03333.1"/>
    <property type="molecule type" value="Genomic_DNA"/>
</dbReference>
<dbReference type="FunFam" id="3.40.50.720:FF:000702">
    <property type="entry name" value="NADH dehydrogenase (Ubiquinone)"/>
    <property type="match status" value="1"/>
</dbReference>
<dbReference type="GO" id="GO:0044877">
    <property type="term" value="F:protein-containing complex binding"/>
    <property type="evidence" value="ECO:0007669"/>
    <property type="project" value="TreeGrafter"/>
</dbReference>
<dbReference type="Proteomes" id="UP000024942">
    <property type="component" value="Unassembled WGS sequence"/>
</dbReference>
<dbReference type="InterPro" id="IPR001509">
    <property type="entry name" value="Epimerase_deHydtase"/>
</dbReference>
<dbReference type="AlphaFoldDB" id="A0A059GA43"/>